<dbReference type="InterPro" id="IPR013736">
    <property type="entry name" value="Xaa-Pro_dipept_C"/>
</dbReference>
<proteinExistence type="predicted"/>
<dbReference type="NCBIfam" id="TIGR00976">
    <property type="entry name" value="CocE_NonD"/>
    <property type="match status" value="1"/>
</dbReference>
<evidence type="ECO:0000259" key="1">
    <source>
        <dbReference type="Pfam" id="PF08530"/>
    </source>
</evidence>
<keyword evidence="3" id="KW-1185">Reference proteome</keyword>
<evidence type="ECO:0000313" key="2">
    <source>
        <dbReference type="EMBL" id="KAF4966091.1"/>
    </source>
</evidence>
<dbReference type="InterPro" id="IPR008979">
    <property type="entry name" value="Galactose-bd-like_sf"/>
</dbReference>
<dbReference type="AlphaFoldDB" id="A0A8H4X9M3"/>
<dbReference type="EMBL" id="JABEXW010000307">
    <property type="protein sequence ID" value="KAF4966091.1"/>
    <property type="molecule type" value="Genomic_DNA"/>
</dbReference>
<gene>
    <name evidence="2" type="ORF">FSARC_6186</name>
</gene>
<dbReference type="GO" id="GO:0008239">
    <property type="term" value="F:dipeptidyl-peptidase activity"/>
    <property type="evidence" value="ECO:0007669"/>
    <property type="project" value="InterPro"/>
</dbReference>
<dbReference type="Pfam" id="PF08530">
    <property type="entry name" value="PepX_C"/>
    <property type="match status" value="1"/>
</dbReference>
<name>A0A8H4X9M3_9HYPO</name>
<reference evidence="2" key="2">
    <citation type="submission" date="2020-05" db="EMBL/GenBank/DDBJ databases">
        <authorList>
            <person name="Kim H.-S."/>
            <person name="Proctor R.H."/>
            <person name="Brown D.W."/>
        </authorList>
    </citation>
    <scope>NUCLEOTIDE SEQUENCE</scope>
    <source>
        <strain evidence="2">NRRL 20472</strain>
    </source>
</reference>
<feature type="domain" description="Xaa-Pro dipeptidyl-peptidase C-terminal" evidence="1">
    <location>
        <begin position="3"/>
        <end position="110"/>
    </location>
</feature>
<comment type="caution">
    <text evidence="2">The sequence shown here is derived from an EMBL/GenBank/DDBJ whole genome shotgun (WGS) entry which is preliminary data.</text>
</comment>
<accession>A0A8H4X9M3</accession>
<protein>
    <recommendedName>
        <fullName evidence="1">Xaa-Pro dipeptidyl-peptidase C-terminal domain-containing protein</fullName>
    </recommendedName>
</protein>
<dbReference type="OrthoDB" id="416441at2759"/>
<dbReference type="Proteomes" id="UP000622797">
    <property type="component" value="Unassembled WGS sequence"/>
</dbReference>
<evidence type="ECO:0000313" key="3">
    <source>
        <dbReference type="Proteomes" id="UP000622797"/>
    </source>
</evidence>
<dbReference type="Gene3D" id="2.60.120.260">
    <property type="entry name" value="Galactose-binding domain-like"/>
    <property type="match status" value="1"/>
</dbReference>
<organism evidence="2 3">
    <name type="scientific">Fusarium sarcochroum</name>
    <dbReference type="NCBI Taxonomy" id="1208366"/>
    <lineage>
        <taxon>Eukaryota</taxon>
        <taxon>Fungi</taxon>
        <taxon>Dikarya</taxon>
        <taxon>Ascomycota</taxon>
        <taxon>Pezizomycotina</taxon>
        <taxon>Sordariomycetes</taxon>
        <taxon>Hypocreomycetidae</taxon>
        <taxon>Hypocreales</taxon>
        <taxon>Nectriaceae</taxon>
        <taxon>Fusarium</taxon>
        <taxon>Fusarium lateritium species complex</taxon>
    </lineage>
</organism>
<reference evidence="2" key="1">
    <citation type="journal article" date="2020" name="BMC Genomics">
        <title>Correction to: Identification and distribution of gene clusters required for synthesis of sphingolipid metabolism inhibitors in diverse species of the filamentous fungus Fusarium.</title>
        <authorList>
            <person name="Kim H.S."/>
            <person name="Lohmar J.M."/>
            <person name="Busman M."/>
            <person name="Brown D.W."/>
            <person name="Naumann T.A."/>
            <person name="Divon H.H."/>
            <person name="Lysoe E."/>
            <person name="Uhlig S."/>
            <person name="Proctor R.H."/>
        </authorList>
    </citation>
    <scope>NUCLEOTIDE SEQUENCE</scope>
    <source>
        <strain evidence="2">NRRL 20472</strain>
    </source>
</reference>
<dbReference type="SUPFAM" id="SSF49785">
    <property type="entry name" value="Galactose-binding domain-like"/>
    <property type="match status" value="1"/>
</dbReference>
<sequence length="147" mass="16434">MAERSDVLTFTTEPLSETLVFVGRPQLVARIQYESDTAHFLAKLQDVHADGTTGPISWSAVVLDKRTGPDVRILLDDNAYCIRAGHRLQVQLQSSNWPHFAVHPGTDENPWFAKEKVQVKNSIEIGGIDGVRLIIPKYTIEQACPRL</sequence>
<dbReference type="InterPro" id="IPR005674">
    <property type="entry name" value="CocE/Ser_esterase"/>
</dbReference>